<name>A0A914SK84_PAREQ</name>
<evidence type="ECO:0000313" key="2">
    <source>
        <dbReference type="WBParaSite" id="PEQ_0001442701-mRNA-1"/>
    </source>
</evidence>
<accession>A0A914SK84</accession>
<dbReference type="Proteomes" id="UP000887564">
    <property type="component" value="Unplaced"/>
</dbReference>
<organism evidence="1 2">
    <name type="scientific">Parascaris equorum</name>
    <name type="common">Equine roundworm</name>
    <dbReference type="NCBI Taxonomy" id="6256"/>
    <lineage>
        <taxon>Eukaryota</taxon>
        <taxon>Metazoa</taxon>
        <taxon>Ecdysozoa</taxon>
        <taxon>Nematoda</taxon>
        <taxon>Chromadorea</taxon>
        <taxon>Rhabditida</taxon>
        <taxon>Spirurina</taxon>
        <taxon>Ascaridomorpha</taxon>
        <taxon>Ascaridoidea</taxon>
        <taxon>Ascarididae</taxon>
        <taxon>Parascaris</taxon>
    </lineage>
</organism>
<evidence type="ECO:0000313" key="1">
    <source>
        <dbReference type="Proteomes" id="UP000887564"/>
    </source>
</evidence>
<protein>
    <submittedName>
        <fullName evidence="2">ATP synthase F0 subunit 8</fullName>
    </submittedName>
</protein>
<dbReference type="AlphaFoldDB" id="A0A914SK84"/>
<proteinExistence type="predicted"/>
<dbReference type="WBParaSite" id="PEQ_0001442701-mRNA-1">
    <property type="protein sequence ID" value="PEQ_0001442701-mRNA-1"/>
    <property type="gene ID" value="PEQ_0001442701"/>
</dbReference>
<sequence>MPLQKIQYPNRPSKSIQIVFFVGFLWLSLMLSNSRSSPILQYSENL</sequence>
<keyword evidence="1" id="KW-1185">Reference proteome</keyword>
<reference evidence="2" key="1">
    <citation type="submission" date="2022-11" db="UniProtKB">
        <authorList>
            <consortium name="WormBaseParasite"/>
        </authorList>
    </citation>
    <scope>IDENTIFICATION</scope>
</reference>